<sequence length="2277" mass="245529">MDYDDNDFQSQNLHLAGEGSTKFPPVLRPYALPKFDYDESLQGHLRFDSLVDTEVFLGIESNEDNQWIDAYSRVSSGIEFNSTEAETCSISRHNNVWSEATSSESVEMLLKSVGQEEFIPREAVIQESDACDELACLVNQMDPCLKADEKIEFKDNVADTQSPSCIHEDLSVSKEDVEMEQSLAGVSQGCEGEPSIDGSLNNIEPPDMHRHIDLPESGGILFTDGKYDDTIQMKVETPADASLHEKTNDNSSASVATANMTEASTVNIPSTCEVLKIQNMQNQIVGIGDDNQSSLQTQTSKQDFESYVKNKNSDVDTQTLDVSAVEGEANQSDNPLYLIHREDTLEGESVVEGLATGISTSEKSLNTVSNDISNLQKTERESEDACFRDLSQRTANIDTLLIKDPVADDQSAPNTSNIPKIAIKDDSSSEGEDAYFRDLSQENANKDAFLIKGPLTDDQSAPSTSDTPKIAIEDDSSYEGHKVEASNSDCGTCPNYQPNMVTIEKTLGVSNISKEKELLFIANQMDTDDLLSKADASMFAVVDKKTFVVGEGNSDNRASFFSFNTVVSTKPCILGETTQVCENNKSNKQGEHKFFCQDISVSDQGSEKASFDSSTIHCDVDQSHLANGGACSSSLGACSMEASTVSVDVTPINSSVTDHHELKRMKHVGSASVDEKEDVKAQIVEEADISLPVGFSKLEVEPCPAAGNVNKKNSDNTEHILCETDNSCLHNLDICATESIGEPQEIQSGMADHECTKEATVVADLGESNEKQGDEVTVSFIKDDKEAIQEHHDKPYSKLSGSISSSVPDPHNELHETGGCPANPSYNKCGPSATFGSPLETEKGVSIKPTANLNTPVFEFVNKEARNTSSSDHDHMGNDVSKDGRSLDPDVDLVANSSKKDITDLTPIGEKAGERGPLETEKGVNIKPIANLNTPVFEFMNKDARNTSSSDHDHKGNDVSKDGKSVAPDVGLVANSSKKDVTDMTPIGAKAGVRGSFPVIAANKESVVVAESPPASDLGTPKPNVARLVSHGSPQIPDGDLAQSVSKGTPEHKTRRTPNKTAGKESSRKGSKGKTPAKRSEKGDSSTSVPLSPSSGFQLMQSNEAHQYRKIDSISTKPFSDLNPSASPSVMFQQPFMDVQQVQLRAQIFVYGALIQGIVPEEAYMLSAFGGADGGRNFWEKAWSSCLERQRIHKSHPINPETPLQSLSGTRTHDLAVKQSEPQGKGITSPLGLASSKGTPTIVNPFIPLSSPLWSLPSPSQTLVSLHPNQTPPLRNFLGHNTSRISQSPLRGPWIASSTPALDNNSYLSASPVTDTIKSSSIKGTSAPSSSSIKNVPPNLQASNVGLQNVFLQTTPLFNTNNVTVSAARHSCDPKSKKRKKVTTESEDLGHKAIHMQSHLVSTPVVSNHISPANATATPVVNVPVTTVEKSVESVSPLSLPDRLKSGWNVEKRIMSDESLTKIEEARINAEEASALSAAAVNHSMEIWKQLDKQKNSGLASDIEAKLASAAVAAAAAAAVAKAAAAAASVASNAALQAKLMADEALIFSGLESSCGTYFSEGMNNLGKATPASILKGASGINSSSSIIGAAKEASRRRVEAASFARKRAENVDAIVKAAELAAEAVSQAGRIVTMGDPLPLSHLVEAGPEGYWKTLQESSQQVGLLKGMSRGPMNVDNLDRPETSQISNRDTSSMEMGKHIAASEESPFQKGCNEMSLDPIRSVDENSSNGSRARRVSNLVNPVGVLPESVTEMQASLTDGNGPGNLEESNIKEGSHVEVFKDGKGFKAAWFTANLLSLKDGKAYVCYNRLVADEGWSSLCILHSFDLDKKNHCFKGAGPLKEWVSLEDDGDKPPRIRAAHSVTSFHNEGTRKRQRAAMVDYWSIGDKVDAWIQESWQEGIITERSKKDRTYTVQFPASGETSVVEAWYLRPSLIWNDGKWVESPNVGAIDSPTNEGDTPSEKRTKLGSLEQELVKGKNKTSKGTFASESANPSELRLLNLSEDHKVFNAGKNIKNEKNPDAHRLARSGLQKEGPKVIFGVPKQGRKKKFMEVSKHYVAEGTSRINDGNDSDKIADSLIPHASGSRGWKNSSIKGTKEKLGADCKPISKSGKPHSVMGRVIPSKQKPLSNPRNNDCTSRTERTRDSSSHANSASQRENQMERASYSETPGARQTSNSSRASSTDSHPTKKPLTSRASKGKQAHADGRWGKVEVEKAVKGNLVKSTSEEVLEPRRSNRKIQPTSRLLEGIQSSLIITKTSSGPHEKGHKNQNRNTPRG</sequence>
<feature type="compositionally biased region" description="Low complexity" evidence="1">
    <location>
        <begin position="2175"/>
        <end position="2185"/>
    </location>
</feature>
<dbReference type="PANTHER" id="PTHR48429:SF1">
    <property type="entry name" value="AGENET DOMAIN-CONTAINING PROTEIN"/>
    <property type="match status" value="1"/>
</dbReference>
<dbReference type="InterPro" id="IPR008395">
    <property type="entry name" value="Agenet-like_dom"/>
</dbReference>
<evidence type="ECO:0000313" key="3">
    <source>
        <dbReference type="EMBL" id="KAI5417533.1"/>
    </source>
</evidence>
<dbReference type="InterPro" id="IPR014002">
    <property type="entry name" value="Agenet_dom_plant"/>
</dbReference>
<dbReference type="PANTHER" id="PTHR48429">
    <property type="entry name" value="AGENET DOMAIN-CONTAINING PROTEIN"/>
    <property type="match status" value="1"/>
</dbReference>
<dbReference type="Gramene" id="Psat04G0222500-T1">
    <property type="protein sequence ID" value="KAI5417533.1"/>
    <property type="gene ID" value="KIW84_042225"/>
</dbReference>
<feature type="region of interest" description="Disordered" evidence="1">
    <location>
        <begin position="866"/>
        <end position="887"/>
    </location>
</feature>
<feature type="region of interest" description="Disordered" evidence="1">
    <location>
        <begin position="944"/>
        <end position="974"/>
    </location>
</feature>
<feature type="compositionally biased region" description="Polar residues" evidence="1">
    <location>
        <begin position="2238"/>
        <end position="2261"/>
    </location>
</feature>
<feature type="compositionally biased region" description="Basic and acidic residues" evidence="1">
    <location>
        <begin position="2202"/>
        <end position="2217"/>
    </location>
</feature>
<feature type="region of interest" description="Disordered" evidence="1">
    <location>
        <begin position="452"/>
        <end position="491"/>
    </location>
</feature>
<feature type="domain" description="Agenet" evidence="2">
    <location>
        <begin position="1881"/>
        <end position="1938"/>
    </location>
</feature>
<dbReference type="SMART" id="SM00743">
    <property type="entry name" value="Agenet"/>
    <property type="match status" value="2"/>
</dbReference>
<dbReference type="Proteomes" id="UP001058974">
    <property type="component" value="Chromosome 4"/>
</dbReference>
<dbReference type="Pfam" id="PF05641">
    <property type="entry name" value="Agenet"/>
    <property type="match status" value="1"/>
</dbReference>
<feature type="compositionally biased region" description="Basic and acidic residues" evidence="1">
    <location>
        <begin position="944"/>
        <end position="964"/>
    </location>
</feature>
<dbReference type="EMBL" id="JAMSHJ010000004">
    <property type="protein sequence ID" value="KAI5417533.1"/>
    <property type="molecule type" value="Genomic_DNA"/>
</dbReference>
<feature type="region of interest" description="Disordered" evidence="1">
    <location>
        <begin position="1670"/>
        <end position="1694"/>
    </location>
</feature>
<feature type="region of interest" description="Disordered" evidence="1">
    <location>
        <begin position="795"/>
        <end position="824"/>
    </location>
</feature>
<name>A0A9D5AQB4_PEA</name>
<feature type="compositionally biased region" description="Polar residues" evidence="1">
    <location>
        <begin position="2165"/>
        <end position="2174"/>
    </location>
</feature>
<evidence type="ECO:0000256" key="1">
    <source>
        <dbReference type="SAM" id="MobiDB-lite"/>
    </source>
</evidence>
<feature type="region of interest" description="Disordered" evidence="1">
    <location>
        <begin position="2063"/>
        <end position="2277"/>
    </location>
</feature>
<comment type="caution">
    <text evidence="3">The sequence shown here is derived from an EMBL/GenBank/DDBJ whole genome shotgun (WGS) entry which is preliminary data.</text>
</comment>
<evidence type="ECO:0000259" key="2">
    <source>
        <dbReference type="SMART" id="SM00743"/>
    </source>
</evidence>
<proteinExistence type="predicted"/>
<reference evidence="3 4" key="1">
    <citation type="journal article" date="2022" name="Nat. Genet.">
        <title>Improved pea reference genome and pan-genome highlight genomic features and evolutionary characteristics.</title>
        <authorList>
            <person name="Yang T."/>
            <person name="Liu R."/>
            <person name="Luo Y."/>
            <person name="Hu S."/>
            <person name="Wang D."/>
            <person name="Wang C."/>
            <person name="Pandey M.K."/>
            <person name="Ge S."/>
            <person name="Xu Q."/>
            <person name="Li N."/>
            <person name="Li G."/>
            <person name="Huang Y."/>
            <person name="Saxena R.K."/>
            <person name="Ji Y."/>
            <person name="Li M."/>
            <person name="Yan X."/>
            <person name="He Y."/>
            <person name="Liu Y."/>
            <person name="Wang X."/>
            <person name="Xiang C."/>
            <person name="Varshney R.K."/>
            <person name="Ding H."/>
            <person name="Gao S."/>
            <person name="Zong X."/>
        </authorList>
    </citation>
    <scope>NUCLEOTIDE SEQUENCE [LARGE SCALE GENOMIC DNA]</scope>
    <source>
        <strain evidence="3 4">cv. Zhongwan 6</strain>
    </source>
</reference>
<accession>A0A9D5AQB4</accession>
<feature type="domain" description="Agenet" evidence="2">
    <location>
        <begin position="1770"/>
        <end position="1832"/>
    </location>
</feature>
<feature type="compositionally biased region" description="Basic and acidic residues" evidence="1">
    <location>
        <begin position="2138"/>
        <end position="2147"/>
    </location>
</feature>
<feature type="compositionally biased region" description="Polar residues" evidence="1">
    <location>
        <begin position="457"/>
        <end position="467"/>
    </location>
</feature>
<feature type="compositionally biased region" description="Polar residues" evidence="1">
    <location>
        <begin position="2126"/>
        <end position="2136"/>
    </location>
</feature>
<feature type="region of interest" description="Disordered" evidence="1">
    <location>
        <begin position="1012"/>
        <end position="1097"/>
    </location>
</feature>
<feature type="compositionally biased region" description="Polar residues" evidence="1">
    <location>
        <begin position="1684"/>
        <end position="1694"/>
    </location>
</feature>
<keyword evidence="4" id="KW-1185">Reference proteome</keyword>
<evidence type="ECO:0000313" key="4">
    <source>
        <dbReference type="Proteomes" id="UP001058974"/>
    </source>
</evidence>
<protein>
    <recommendedName>
        <fullName evidence="2">Agenet domain-containing protein</fullName>
    </recommendedName>
</protein>
<feature type="region of interest" description="Disordered" evidence="1">
    <location>
        <begin position="406"/>
        <end position="433"/>
    </location>
</feature>
<gene>
    <name evidence="3" type="ORF">KIW84_042225</name>
</gene>
<organism evidence="3 4">
    <name type="scientific">Pisum sativum</name>
    <name type="common">Garden pea</name>
    <name type="synonym">Lathyrus oleraceus</name>
    <dbReference type="NCBI Taxonomy" id="3888"/>
    <lineage>
        <taxon>Eukaryota</taxon>
        <taxon>Viridiplantae</taxon>
        <taxon>Streptophyta</taxon>
        <taxon>Embryophyta</taxon>
        <taxon>Tracheophyta</taxon>
        <taxon>Spermatophyta</taxon>
        <taxon>Magnoliopsida</taxon>
        <taxon>eudicotyledons</taxon>
        <taxon>Gunneridae</taxon>
        <taxon>Pentapetalae</taxon>
        <taxon>rosids</taxon>
        <taxon>fabids</taxon>
        <taxon>Fabales</taxon>
        <taxon>Fabaceae</taxon>
        <taxon>Papilionoideae</taxon>
        <taxon>50 kb inversion clade</taxon>
        <taxon>NPAAA clade</taxon>
        <taxon>Hologalegina</taxon>
        <taxon>IRL clade</taxon>
        <taxon>Fabeae</taxon>
        <taxon>Lathyrus</taxon>
    </lineage>
</organism>
<feature type="compositionally biased region" description="Low complexity" evidence="1">
    <location>
        <begin position="1085"/>
        <end position="1095"/>
    </location>
</feature>
<dbReference type="InterPro" id="IPR055274">
    <property type="entry name" value="SWO1"/>
</dbReference>